<evidence type="ECO:0000313" key="3">
    <source>
        <dbReference type="EMBL" id="EEA05808.1"/>
    </source>
</evidence>
<gene>
    <name evidence="3" type="ORF">CMU_015550</name>
</gene>
<dbReference type="Proteomes" id="UP000001460">
    <property type="component" value="Unassembled WGS sequence"/>
</dbReference>
<accession>B6ACF4</accession>
<keyword evidence="4" id="KW-1185">Reference proteome</keyword>
<feature type="transmembrane region" description="Helical" evidence="2">
    <location>
        <begin position="6"/>
        <end position="22"/>
    </location>
</feature>
<sequence>MSKVLINSILVVILFFTIFLNYDNTFNFNNLLTYSLIELNKNPKLEGTTEQHKSGQDSSNGHGQDSSNGHGQDSSNGHEEDSSNGHEEDSSNGYRSSYICNQRQLYQRIKEEYEKNCRGHRRHSRRCKLLLTKLLTLEERIIAL</sequence>
<proteinExistence type="predicted"/>
<keyword evidence="2" id="KW-0472">Membrane</keyword>
<reference evidence="3" key="1">
    <citation type="submission" date="2008-06" db="EMBL/GenBank/DDBJ databases">
        <authorList>
            <person name="Lorenzi H."/>
            <person name="Inman J."/>
            <person name="Miller J."/>
            <person name="Schobel S."/>
            <person name="Amedeo P."/>
            <person name="Caler E.V."/>
            <person name="da Silva J."/>
        </authorList>
    </citation>
    <scope>NUCLEOTIDE SEQUENCE [LARGE SCALE GENOMIC DNA]</scope>
    <source>
        <strain evidence="3">RN66</strain>
    </source>
</reference>
<evidence type="ECO:0000256" key="2">
    <source>
        <dbReference type="SAM" id="Phobius"/>
    </source>
</evidence>
<feature type="compositionally biased region" description="Polar residues" evidence="1">
    <location>
        <begin position="56"/>
        <end position="75"/>
    </location>
</feature>
<dbReference type="GeneID" id="6995350"/>
<keyword evidence="2" id="KW-0812">Transmembrane</keyword>
<feature type="region of interest" description="Disordered" evidence="1">
    <location>
        <begin position="45"/>
        <end position="95"/>
    </location>
</feature>
<dbReference type="AlphaFoldDB" id="B6ACF4"/>
<evidence type="ECO:0000313" key="4">
    <source>
        <dbReference type="Proteomes" id="UP000001460"/>
    </source>
</evidence>
<dbReference type="RefSeq" id="XP_002140157.1">
    <property type="nucleotide sequence ID" value="XM_002140121.1"/>
</dbReference>
<name>B6ACF4_CRYMR</name>
<protein>
    <submittedName>
        <fullName evidence="3">Uncharacterized protein</fullName>
    </submittedName>
</protein>
<feature type="compositionally biased region" description="Basic and acidic residues" evidence="1">
    <location>
        <begin position="76"/>
        <end position="89"/>
    </location>
</feature>
<dbReference type="VEuPathDB" id="CryptoDB:CMU_015550"/>
<organism evidence="3 4">
    <name type="scientific">Cryptosporidium muris (strain RN66)</name>
    <dbReference type="NCBI Taxonomy" id="441375"/>
    <lineage>
        <taxon>Eukaryota</taxon>
        <taxon>Sar</taxon>
        <taxon>Alveolata</taxon>
        <taxon>Apicomplexa</taxon>
        <taxon>Conoidasida</taxon>
        <taxon>Coccidia</taxon>
        <taxon>Eucoccidiorida</taxon>
        <taxon>Eimeriorina</taxon>
        <taxon>Cryptosporidiidae</taxon>
        <taxon>Cryptosporidium</taxon>
    </lineage>
</organism>
<evidence type="ECO:0000256" key="1">
    <source>
        <dbReference type="SAM" id="MobiDB-lite"/>
    </source>
</evidence>
<feature type="compositionally biased region" description="Basic and acidic residues" evidence="1">
    <location>
        <begin position="45"/>
        <end position="55"/>
    </location>
</feature>
<dbReference type="EMBL" id="DS989728">
    <property type="protein sequence ID" value="EEA05808.1"/>
    <property type="molecule type" value="Genomic_DNA"/>
</dbReference>
<keyword evidence="2" id="KW-1133">Transmembrane helix</keyword>